<evidence type="ECO:0000313" key="2">
    <source>
        <dbReference type="Proteomes" id="UP001497444"/>
    </source>
</evidence>
<reference evidence="1" key="1">
    <citation type="submission" date="2024-02" db="EMBL/GenBank/DDBJ databases">
        <authorList>
            <consortium name="ELIXIR-Norway"/>
            <consortium name="Elixir Norway"/>
        </authorList>
    </citation>
    <scope>NUCLEOTIDE SEQUENCE</scope>
</reference>
<keyword evidence="2" id="KW-1185">Reference proteome</keyword>
<proteinExistence type="predicted"/>
<protein>
    <submittedName>
        <fullName evidence="1">Uncharacterized protein</fullName>
    </submittedName>
</protein>
<accession>A0ABP0WX53</accession>
<sequence length="88" mass="9671">MDSKFDSKFVGLETRIEHVAFATFSNFRVLDEIFLQTTLGVQFAIAGTSMADNKCSALGAELVKVFCMLASCNKKSLLQKMKDLVPAC</sequence>
<evidence type="ECO:0000313" key="1">
    <source>
        <dbReference type="EMBL" id="CAK9271445.1"/>
    </source>
</evidence>
<gene>
    <name evidence="1" type="ORF">CSSPJE1EN1_LOCUS16923</name>
</gene>
<organism evidence="1 2">
    <name type="scientific">Sphagnum jensenii</name>
    <dbReference type="NCBI Taxonomy" id="128206"/>
    <lineage>
        <taxon>Eukaryota</taxon>
        <taxon>Viridiplantae</taxon>
        <taxon>Streptophyta</taxon>
        <taxon>Embryophyta</taxon>
        <taxon>Bryophyta</taxon>
        <taxon>Sphagnophytina</taxon>
        <taxon>Sphagnopsida</taxon>
        <taxon>Sphagnales</taxon>
        <taxon>Sphagnaceae</taxon>
        <taxon>Sphagnum</taxon>
    </lineage>
</organism>
<dbReference type="Proteomes" id="UP001497444">
    <property type="component" value="Chromosome 4"/>
</dbReference>
<name>A0ABP0WX53_9BRYO</name>
<dbReference type="EMBL" id="OZ020099">
    <property type="protein sequence ID" value="CAK9271445.1"/>
    <property type="molecule type" value="Genomic_DNA"/>
</dbReference>